<evidence type="ECO:0000313" key="2">
    <source>
        <dbReference type="EMBL" id="KAK4442665.1"/>
    </source>
</evidence>
<proteinExistence type="predicted"/>
<dbReference type="EMBL" id="MU866010">
    <property type="protein sequence ID" value="KAK4442665.1"/>
    <property type="molecule type" value="Genomic_DNA"/>
</dbReference>
<gene>
    <name evidence="2" type="ORF">QBC34DRAFT_479925</name>
</gene>
<feature type="compositionally biased region" description="Gly residues" evidence="1">
    <location>
        <begin position="165"/>
        <end position="174"/>
    </location>
</feature>
<reference evidence="2" key="1">
    <citation type="journal article" date="2023" name="Mol. Phylogenet. Evol.">
        <title>Genome-scale phylogeny and comparative genomics of the fungal order Sordariales.</title>
        <authorList>
            <person name="Hensen N."/>
            <person name="Bonometti L."/>
            <person name="Westerberg I."/>
            <person name="Brannstrom I.O."/>
            <person name="Guillou S."/>
            <person name="Cros-Aarteil S."/>
            <person name="Calhoun S."/>
            <person name="Haridas S."/>
            <person name="Kuo A."/>
            <person name="Mondo S."/>
            <person name="Pangilinan J."/>
            <person name="Riley R."/>
            <person name="LaButti K."/>
            <person name="Andreopoulos B."/>
            <person name="Lipzen A."/>
            <person name="Chen C."/>
            <person name="Yan M."/>
            <person name="Daum C."/>
            <person name="Ng V."/>
            <person name="Clum A."/>
            <person name="Steindorff A."/>
            <person name="Ohm R.A."/>
            <person name="Martin F."/>
            <person name="Silar P."/>
            <person name="Natvig D.O."/>
            <person name="Lalanne C."/>
            <person name="Gautier V."/>
            <person name="Ament-Velasquez S.L."/>
            <person name="Kruys A."/>
            <person name="Hutchinson M.I."/>
            <person name="Powell A.J."/>
            <person name="Barry K."/>
            <person name="Miller A.N."/>
            <person name="Grigoriev I.V."/>
            <person name="Debuchy R."/>
            <person name="Gladieux P."/>
            <person name="Hiltunen Thoren M."/>
            <person name="Johannesson H."/>
        </authorList>
    </citation>
    <scope>NUCLEOTIDE SEQUENCE</scope>
    <source>
        <strain evidence="2">PSN243</strain>
    </source>
</reference>
<protein>
    <submittedName>
        <fullName evidence="2">Uncharacterized protein</fullName>
    </submittedName>
</protein>
<keyword evidence="3" id="KW-1185">Reference proteome</keyword>
<feature type="compositionally biased region" description="Acidic residues" evidence="1">
    <location>
        <begin position="186"/>
        <end position="195"/>
    </location>
</feature>
<dbReference type="AlphaFoldDB" id="A0AAV9G3P7"/>
<feature type="compositionally biased region" description="Basic and acidic residues" evidence="1">
    <location>
        <begin position="1"/>
        <end position="10"/>
    </location>
</feature>
<evidence type="ECO:0000256" key="1">
    <source>
        <dbReference type="SAM" id="MobiDB-lite"/>
    </source>
</evidence>
<sequence>MWSGSDRDANDTSDADSDAESVESPVYTSDELISLLDDYFDFLSGLHFDPDLLTPADATSSRDINITLENLSDSDVSSTLELNAFTRDLLYRLPRFTHAGSTNADFDHKSNLIDWTQYHPGWFDPARLEYLIPLSLPYEDGDTILLDALRGDIIRILGSEGGGAAGAGAAGAGGRAATPPPPPPDYDSDYDSDDSDDSDYDAIKFRDICDYIKKRKFQLRKLVHIPCPGRETMEIDHSLGKPEGEVTEEQVFAQEIKAWGTDLDFRYMRQVYREHGWPEEFEREECWEFIEGFLARMEEDGRREVWRRVDDAWYFGGDKDKALRDYYSALDNR</sequence>
<evidence type="ECO:0000313" key="3">
    <source>
        <dbReference type="Proteomes" id="UP001321760"/>
    </source>
</evidence>
<comment type="caution">
    <text evidence="2">The sequence shown here is derived from an EMBL/GenBank/DDBJ whole genome shotgun (WGS) entry which is preliminary data.</text>
</comment>
<organism evidence="2 3">
    <name type="scientific">Podospora aff. communis PSN243</name>
    <dbReference type="NCBI Taxonomy" id="3040156"/>
    <lineage>
        <taxon>Eukaryota</taxon>
        <taxon>Fungi</taxon>
        <taxon>Dikarya</taxon>
        <taxon>Ascomycota</taxon>
        <taxon>Pezizomycotina</taxon>
        <taxon>Sordariomycetes</taxon>
        <taxon>Sordariomycetidae</taxon>
        <taxon>Sordariales</taxon>
        <taxon>Podosporaceae</taxon>
        <taxon>Podospora</taxon>
    </lineage>
</organism>
<reference evidence="2" key="2">
    <citation type="submission" date="2023-05" db="EMBL/GenBank/DDBJ databases">
        <authorList>
            <consortium name="Lawrence Berkeley National Laboratory"/>
            <person name="Steindorff A."/>
            <person name="Hensen N."/>
            <person name="Bonometti L."/>
            <person name="Westerberg I."/>
            <person name="Brannstrom I.O."/>
            <person name="Guillou S."/>
            <person name="Cros-Aarteil S."/>
            <person name="Calhoun S."/>
            <person name="Haridas S."/>
            <person name="Kuo A."/>
            <person name="Mondo S."/>
            <person name="Pangilinan J."/>
            <person name="Riley R."/>
            <person name="Labutti K."/>
            <person name="Andreopoulos B."/>
            <person name="Lipzen A."/>
            <person name="Chen C."/>
            <person name="Yanf M."/>
            <person name="Daum C."/>
            <person name="Ng V."/>
            <person name="Clum A."/>
            <person name="Ohm R."/>
            <person name="Martin F."/>
            <person name="Silar P."/>
            <person name="Natvig D."/>
            <person name="Lalanne C."/>
            <person name="Gautier V."/>
            <person name="Ament-Velasquez S.L."/>
            <person name="Kruys A."/>
            <person name="Hutchinson M.I."/>
            <person name="Powell A.J."/>
            <person name="Barry K."/>
            <person name="Miller A.N."/>
            <person name="Grigoriev I.V."/>
            <person name="Debuchy R."/>
            <person name="Gladieux P."/>
            <person name="Thoren M.H."/>
            <person name="Johannesson H."/>
        </authorList>
    </citation>
    <scope>NUCLEOTIDE SEQUENCE</scope>
    <source>
        <strain evidence="2">PSN243</strain>
    </source>
</reference>
<name>A0AAV9G3P7_9PEZI</name>
<feature type="region of interest" description="Disordered" evidence="1">
    <location>
        <begin position="1"/>
        <end position="24"/>
    </location>
</feature>
<dbReference type="Proteomes" id="UP001321760">
    <property type="component" value="Unassembled WGS sequence"/>
</dbReference>
<accession>A0AAV9G3P7</accession>
<feature type="compositionally biased region" description="Acidic residues" evidence="1">
    <location>
        <begin position="11"/>
        <end position="21"/>
    </location>
</feature>
<feature type="region of interest" description="Disordered" evidence="1">
    <location>
        <begin position="165"/>
        <end position="195"/>
    </location>
</feature>